<protein>
    <submittedName>
        <fullName evidence="2">Uncharacterized protein</fullName>
    </submittedName>
</protein>
<evidence type="ECO:0000256" key="1">
    <source>
        <dbReference type="SAM" id="MobiDB-lite"/>
    </source>
</evidence>
<dbReference type="AlphaFoldDB" id="A0AAD6U0P8"/>
<dbReference type="EMBL" id="JARJCN010000053">
    <property type="protein sequence ID" value="KAJ7080820.1"/>
    <property type="molecule type" value="Genomic_DNA"/>
</dbReference>
<feature type="compositionally biased region" description="Acidic residues" evidence="1">
    <location>
        <begin position="193"/>
        <end position="218"/>
    </location>
</feature>
<sequence length="243" mass="26732">MVPLEADETNSRLKRTQASPCLSLERRTDNTAALAAIFDRKPTAGQAHAERFRRYAKAFPDRDPGNTIDIDWSPGHEDIRGNLRKQQQRCGQGPEEVDRGMEEDAPVGQFITGQAFIGCQYGEPLQTRAHVLQDCAKHERHRGLVREVSEQLSIPDILSTEKGLQALAKFLENSGAFTKTCRPRGDPGHELMLEDDDGDDGEDGSDVGYVGDEEEEVNDLGQLGPGPNTRHTKVKGSVAGLED</sequence>
<comment type="caution">
    <text evidence="2">The sequence shown here is derived from an EMBL/GenBank/DDBJ whole genome shotgun (WGS) entry which is preliminary data.</text>
</comment>
<dbReference type="Proteomes" id="UP001222325">
    <property type="component" value="Unassembled WGS sequence"/>
</dbReference>
<keyword evidence="3" id="KW-1185">Reference proteome</keyword>
<accession>A0AAD6U0P8</accession>
<evidence type="ECO:0000313" key="3">
    <source>
        <dbReference type="Proteomes" id="UP001222325"/>
    </source>
</evidence>
<proteinExistence type="predicted"/>
<evidence type="ECO:0000313" key="2">
    <source>
        <dbReference type="EMBL" id="KAJ7080820.1"/>
    </source>
</evidence>
<feature type="compositionally biased region" description="Basic and acidic residues" evidence="1">
    <location>
        <begin position="183"/>
        <end position="192"/>
    </location>
</feature>
<organism evidence="2 3">
    <name type="scientific">Mycena belliarum</name>
    <dbReference type="NCBI Taxonomy" id="1033014"/>
    <lineage>
        <taxon>Eukaryota</taxon>
        <taxon>Fungi</taxon>
        <taxon>Dikarya</taxon>
        <taxon>Basidiomycota</taxon>
        <taxon>Agaricomycotina</taxon>
        <taxon>Agaricomycetes</taxon>
        <taxon>Agaricomycetidae</taxon>
        <taxon>Agaricales</taxon>
        <taxon>Marasmiineae</taxon>
        <taxon>Mycenaceae</taxon>
        <taxon>Mycena</taxon>
    </lineage>
</organism>
<gene>
    <name evidence="2" type="ORF">B0H15DRAFT_803957</name>
</gene>
<reference evidence="2" key="1">
    <citation type="submission" date="2023-03" db="EMBL/GenBank/DDBJ databases">
        <title>Massive genome expansion in bonnet fungi (Mycena s.s.) driven by repeated elements and novel gene families across ecological guilds.</title>
        <authorList>
            <consortium name="Lawrence Berkeley National Laboratory"/>
            <person name="Harder C.B."/>
            <person name="Miyauchi S."/>
            <person name="Viragh M."/>
            <person name="Kuo A."/>
            <person name="Thoen E."/>
            <person name="Andreopoulos B."/>
            <person name="Lu D."/>
            <person name="Skrede I."/>
            <person name="Drula E."/>
            <person name="Henrissat B."/>
            <person name="Morin E."/>
            <person name="Kohler A."/>
            <person name="Barry K."/>
            <person name="LaButti K."/>
            <person name="Morin E."/>
            <person name="Salamov A."/>
            <person name="Lipzen A."/>
            <person name="Mereny Z."/>
            <person name="Hegedus B."/>
            <person name="Baldrian P."/>
            <person name="Stursova M."/>
            <person name="Weitz H."/>
            <person name="Taylor A."/>
            <person name="Grigoriev I.V."/>
            <person name="Nagy L.G."/>
            <person name="Martin F."/>
            <person name="Kauserud H."/>
        </authorList>
    </citation>
    <scope>NUCLEOTIDE SEQUENCE</scope>
    <source>
        <strain evidence="2">CBHHK173m</strain>
    </source>
</reference>
<feature type="region of interest" description="Disordered" evidence="1">
    <location>
        <begin position="181"/>
        <end position="243"/>
    </location>
</feature>
<name>A0AAD6U0P8_9AGAR</name>